<proteinExistence type="predicted"/>
<keyword evidence="3" id="KW-1185">Reference proteome</keyword>
<accession>A0A0D7CJA0</accession>
<comment type="caution">
    <text evidence="2">The sequence shown here is derived from an EMBL/GenBank/DDBJ whole genome shotgun (WGS) entry which is preliminary data.</text>
</comment>
<evidence type="ECO:0000256" key="1">
    <source>
        <dbReference type="SAM" id="MobiDB-lite"/>
    </source>
</evidence>
<reference evidence="2 3" key="1">
    <citation type="submission" date="2014-09" db="EMBL/GenBank/DDBJ databases">
        <title>Draft genome sequence of Streptomyces natalensis ATCC 27448, producer of the antifungal pimaricin.</title>
        <authorList>
            <person name="Mendes M.V."/>
            <person name="Beites T."/>
            <person name="Pires S."/>
            <person name="Santos C.L."/>
            <person name="Moradas-Ferreira P."/>
        </authorList>
    </citation>
    <scope>NUCLEOTIDE SEQUENCE [LARGE SCALE GENOMIC DNA]</scope>
    <source>
        <strain evidence="2 3">ATCC 27448</strain>
    </source>
</reference>
<organism evidence="2 3">
    <name type="scientific">Streptomyces natalensis ATCC 27448</name>
    <dbReference type="NCBI Taxonomy" id="1240678"/>
    <lineage>
        <taxon>Bacteria</taxon>
        <taxon>Bacillati</taxon>
        <taxon>Actinomycetota</taxon>
        <taxon>Actinomycetes</taxon>
        <taxon>Kitasatosporales</taxon>
        <taxon>Streptomycetaceae</taxon>
        <taxon>Streptomyces</taxon>
    </lineage>
</organism>
<feature type="region of interest" description="Disordered" evidence="1">
    <location>
        <begin position="241"/>
        <end position="265"/>
    </location>
</feature>
<dbReference type="Proteomes" id="UP000032458">
    <property type="component" value="Unassembled WGS sequence"/>
</dbReference>
<name>A0A0D7CJA0_9ACTN</name>
<protein>
    <submittedName>
        <fullName evidence="2">Uncharacterized protein</fullName>
    </submittedName>
</protein>
<dbReference type="EMBL" id="JRKI01000029">
    <property type="protein sequence ID" value="KIZ15935.1"/>
    <property type="molecule type" value="Genomic_DNA"/>
</dbReference>
<sequence>MQIDGAQGRPGTALLLTAAPAGKGALVDTSRVIPALAAVRPAAWTGSAATTTLIELADPTDPQAVLTRIRGAAATEGPLTVVLVGQLQLDRRQRQIHLALARTTPQTVRYTALPWAWLVQALQQRRPRATTVHVDLIADAEVWQLLGDKPLSFGGAHVYGVIAPPPPGRRRTAQPRYAQSLAQILRSGHHPGDEELHHEALRRADIAQTALVLGPMPTAVGANVPLPPGNPAAVTIPAPAPPPPQQAQQGVPPACLPSDAALPAEGDPHERIAAASKAGRHYEAAELAAAAERYAVQTYGADTFAAVHWVEVRAFLASVAQEPGRSCELWLRAAETRLSVLHQATDAYDVETSVDGAHHQWMQMRDAIAARALAPRLIALRRQVPGRQPGALTSIQRMLERLNSLPSP</sequence>
<evidence type="ECO:0000313" key="3">
    <source>
        <dbReference type="Proteomes" id="UP000032458"/>
    </source>
</evidence>
<dbReference type="PATRIC" id="fig|1240678.4.peg.4683"/>
<gene>
    <name evidence="2" type="ORF">SNA_21975</name>
</gene>
<dbReference type="RefSeq" id="WP_044366190.1">
    <property type="nucleotide sequence ID" value="NZ_JRKI01000029.1"/>
</dbReference>
<evidence type="ECO:0000313" key="2">
    <source>
        <dbReference type="EMBL" id="KIZ15935.1"/>
    </source>
</evidence>
<dbReference type="AlphaFoldDB" id="A0A0D7CJA0"/>